<dbReference type="OrthoDB" id="9812625at2"/>
<dbReference type="Proteomes" id="UP000051936">
    <property type="component" value="Unassembled WGS sequence"/>
</dbReference>
<protein>
    <submittedName>
        <fullName evidence="5">Succinate-semialdehyde dehydrogenase</fullName>
    </submittedName>
</protein>
<evidence type="ECO:0000256" key="2">
    <source>
        <dbReference type="ARBA" id="ARBA00022857"/>
    </source>
</evidence>
<dbReference type="InterPro" id="IPR044148">
    <property type="entry name" value="ALDH_GabD1-like"/>
</dbReference>
<dbReference type="FunFam" id="3.40.605.10:FF:000012">
    <property type="entry name" value="NAD-dependent succinate-semialdehyde dehydrogenase"/>
    <property type="match status" value="1"/>
</dbReference>
<keyword evidence="6" id="KW-1185">Reference proteome</keyword>
<comment type="similarity">
    <text evidence="1">Belongs to the aldehyde dehydrogenase family.</text>
</comment>
<organism evidence="5 6">
    <name type="scientific">Bradyrhizobium manausense</name>
    <dbReference type="NCBI Taxonomy" id="989370"/>
    <lineage>
        <taxon>Bacteria</taxon>
        <taxon>Pseudomonadati</taxon>
        <taxon>Pseudomonadota</taxon>
        <taxon>Alphaproteobacteria</taxon>
        <taxon>Hyphomicrobiales</taxon>
        <taxon>Nitrobacteraceae</taxon>
        <taxon>Bradyrhizobium</taxon>
    </lineage>
</organism>
<dbReference type="PANTHER" id="PTHR43217">
    <property type="entry name" value="SUCCINATE SEMIALDEHYDE DEHYDROGENASE [NAD(P)+] SAD"/>
    <property type="match status" value="1"/>
</dbReference>
<dbReference type="SUPFAM" id="SSF53720">
    <property type="entry name" value="ALDH-like"/>
    <property type="match status" value="1"/>
</dbReference>
<dbReference type="PANTHER" id="PTHR43217:SF1">
    <property type="entry name" value="SUCCINATE SEMIALDEHYDE DEHYDROGENASE [NAD(P)+] SAD"/>
    <property type="match status" value="1"/>
</dbReference>
<dbReference type="CDD" id="cd07100">
    <property type="entry name" value="ALDH_SSADH1_GabD1"/>
    <property type="match status" value="1"/>
</dbReference>
<dbReference type="Pfam" id="PF00171">
    <property type="entry name" value="Aldedh"/>
    <property type="match status" value="1"/>
</dbReference>
<dbReference type="InterPro" id="IPR016163">
    <property type="entry name" value="Ald_DH_C"/>
</dbReference>
<evidence type="ECO:0000256" key="3">
    <source>
        <dbReference type="ARBA" id="ARBA00023002"/>
    </source>
</evidence>
<dbReference type="PROSITE" id="PS00070">
    <property type="entry name" value="ALDEHYDE_DEHYDR_CYS"/>
    <property type="match status" value="1"/>
</dbReference>
<sequence length="456" mass="49452">MTLQSINPTTGELFATYEEWSTEQAQDVVCKVHQDYVAWHRTGFDRRASLMRNAAGILSDNAREYAKLMAEEMGKPFLDGIAEAEKCAKACEYFAENAETFLSRQPVWTDARKTFVAFNPLGVVLAIMPWNFPFWQVFRFAAPSLMAGNAALLKHASNVPGCALAIEKIFRDAGFPENLFRTLMIASKQVDALIEHPLVRAVTLTGSGAAGRAVASKAGAVLKKTVLELGGSDPYLILEDADPHSAAAICARGRLVNSGQSCIAAKRFIVVEEARPAFEKRFVELMSKAKMGDPFEGGTEIGPLARHDLRDTLHRQVVASVGMGARLLLGGTVPNHPGAYYPATVLTDVGKGMPAYEEELFGPVAAIIPAKSEAEAIAIANDTPFGLGGAVITRDLPRGERIAEFEIESGMVFVNENVRSDPRVPFGGIKESGYGRELSSYGIKEFVNIKTVMVYS</sequence>
<evidence type="ECO:0000313" key="6">
    <source>
        <dbReference type="Proteomes" id="UP000051936"/>
    </source>
</evidence>
<dbReference type="InterPro" id="IPR016160">
    <property type="entry name" value="Ald_DH_CS_CYS"/>
</dbReference>
<dbReference type="InterPro" id="IPR047110">
    <property type="entry name" value="GABD/Sad-like"/>
</dbReference>
<comment type="caution">
    <text evidence="5">The sequence shown here is derived from an EMBL/GenBank/DDBJ whole genome shotgun (WGS) entry which is preliminary data.</text>
</comment>
<dbReference type="Gene3D" id="3.40.309.10">
    <property type="entry name" value="Aldehyde Dehydrogenase, Chain A, domain 2"/>
    <property type="match status" value="1"/>
</dbReference>
<keyword evidence="3" id="KW-0560">Oxidoreductase</keyword>
<evidence type="ECO:0000256" key="1">
    <source>
        <dbReference type="ARBA" id="ARBA00009986"/>
    </source>
</evidence>
<dbReference type="GO" id="GO:0004777">
    <property type="term" value="F:succinate-semialdehyde dehydrogenase (NAD+) activity"/>
    <property type="evidence" value="ECO:0007669"/>
    <property type="project" value="TreeGrafter"/>
</dbReference>
<dbReference type="Gene3D" id="3.40.605.10">
    <property type="entry name" value="Aldehyde Dehydrogenase, Chain A, domain 1"/>
    <property type="match status" value="1"/>
</dbReference>
<name>A0A0R3DP79_9BRAD</name>
<evidence type="ECO:0000313" key="5">
    <source>
        <dbReference type="EMBL" id="KRQ09109.1"/>
    </source>
</evidence>
<dbReference type="InterPro" id="IPR016161">
    <property type="entry name" value="Ald_DH/histidinol_DH"/>
</dbReference>
<dbReference type="STRING" id="989370.AOQ71_20980"/>
<accession>A0A0R3DP79</accession>
<proteinExistence type="inferred from homology"/>
<dbReference type="RefSeq" id="WP_057750280.1">
    <property type="nucleotide sequence ID" value="NZ_LJYG01000090.1"/>
</dbReference>
<dbReference type="InterPro" id="IPR016162">
    <property type="entry name" value="Ald_DH_N"/>
</dbReference>
<dbReference type="InterPro" id="IPR015590">
    <property type="entry name" value="Aldehyde_DH_dom"/>
</dbReference>
<dbReference type="GO" id="GO:0004030">
    <property type="term" value="F:aldehyde dehydrogenase [NAD(P)+] activity"/>
    <property type="evidence" value="ECO:0007669"/>
    <property type="project" value="InterPro"/>
</dbReference>
<dbReference type="EMBL" id="LJYG01000090">
    <property type="protein sequence ID" value="KRQ09109.1"/>
    <property type="molecule type" value="Genomic_DNA"/>
</dbReference>
<feature type="domain" description="Aldehyde dehydrogenase" evidence="4">
    <location>
        <begin position="3"/>
        <end position="452"/>
    </location>
</feature>
<reference evidence="5 6" key="1">
    <citation type="submission" date="2015-09" db="EMBL/GenBank/DDBJ databases">
        <title>Draft Genome Sequence of Bradyrhizobium manausense Strain BR 3351T, a Novel Symbiotic Nitrogen-Fixing Alphaproteobacterium Isolated from Brazilian Amazon Rain Forest.</title>
        <authorList>
            <person name="De Araujo J.L."/>
            <person name="Zilli J.E."/>
        </authorList>
    </citation>
    <scope>NUCLEOTIDE SEQUENCE [LARGE SCALE GENOMIC DNA]</scope>
    <source>
        <strain evidence="5 6">BR3351</strain>
    </source>
</reference>
<evidence type="ECO:0000259" key="4">
    <source>
        <dbReference type="Pfam" id="PF00171"/>
    </source>
</evidence>
<dbReference type="AlphaFoldDB" id="A0A0R3DP79"/>
<gene>
    <name evidence="5" type="ORF">AOQ71_20980</name>
</gene>
<keyword evidence="2" id="KW-0521">NADP</keyword>